<dbReference type="PRINTS" id="PR02076">
    <property type="entry name" value="PROTEINFYV8"/>
</dbReference>
<evidence type="ECO:0000256" key="1">
    <source>
        <dbReference type="SAM" id="MobiDB-lite"/>
    </source>
</evidence>
<dbReference type="InParanoid" id="G8JXH3"/>
<dbReference type="OrthoDB" id="4081733at2759"/>
<dbReference type="FunCoup" id="G8JXH3">
    <property type="interactions" value="117"/>
</dbReference>
<evidence type="ECO:0008006" key="4">
    <source>
        <dbReference type="Google" id="ProtNLM"/>
    </source>
</evidence>
<organism evidence="2 3">
    <name type="scientific">Eremothecium cymbalariae (strain CBS 270.75 / DBVPG 7215 / KCTC 17166 / NRRL Y-17582)</name>
    <name type="common">Yeast</name>
    <dbReference type="NCBI Taxonomy" id="931890"/>
    <lineage>
        <taxon>Eukaryota</taxon>
        <taxon>Fungi</taxon>
        <taxon>Dikarya</taxon>
        <taxon>Ascomycota</taxon>
        <taxon>Saccharomycotina</taxon>
        <taxon>Saccharomycetes</taxon>
        <taxon>Saccharomycetales</taxon>
        <taxon>Saccharomycetaceae</taxon>
        <taxon>Eremothecium</taxon>
    </lineage>
</organism>
<proteinExistence type="predicted"/>
<feature type="compositionally biased region" description="Polar residues" evidence="1">
    <location>
        <begin position="202"/>
        <end position="214"/>
    </location>
</feature>
<feature type="region of interest" description="Disordered" evidence="1">
    <location>
        <begin position="153"/>
        <end position="230"/>
    </location>
</feature>
<accession>G8JXH3</accession>
<dbReference type="EMBL" id="CP002504">
    <property type="protein sequence ID" value="AET41547.1"/>
    <property type="molecule type" value="Genomic_DNA"/>
</dbReference>
<feature type="region of interest" description="Disordered" evidence="1">
    <location>
        <begin position="1"/>
        <end position="49"/>
    </location>
</feature>
<sequence length="779" mass="84809">MSERVGRRKSHRWVSVSKGNYDGADWESDYSGDELDASPKRQGTINKLPDLPKLNTVDQAELHDGCFGQISRSNTVVKTSGAAAASAAAASAASSTPKILSPNESIISPTLINTLETPRNLSRSRLSLKSATRSSHVVNRDLDSLMDEISKEMTSRKSPLDNLEPPLEPPVDFNRLVRSNSSGAQSVTGSEKSSALPYVNADNETGSTDGSFNKFTDVVPGLESKSDDEGDYEVRKEGYFSAYDIQEEISGQVAANAHNSVVALERYDEDAPHPAAGDDTIDAGLQPPTHEKEVTSIVFKYQGLQDSDAFDETLSLPNQERSSSNQEYSQFKNGPTDIYNNSNQLPTLSQKSNGSDALSSDKSKSVSTNSTNEGGGPIRLKNTPNTELSYREEDSDDESFRTDTEADPYAVLSPLNSDNEHSTLISSNNTLNRDMASVALTLEGNGSHDTLDAANSLEGVGGVYRIPESLDIFTSYDEESAEDSKRQSINLGSWKPNTDGYRNAFLNKIGALKEGNNIHANPDPKLPPVDVKLKNEHTSPGPEFGGDNDSLWEGFPRVDAYCEDDLQSVDDTKTIYDNQTLYDVPAIMTNNRNLPPLPQKLTDLNYSSEGFAAENSITDSVVDSDSVLKRLQGEKPPSKPAIFKEHFLSIPDGIQIENATKNVLPVLDVCKLLESNLSHSSKMEKLTAHMNELSSHDGGVRTWLAFALKSTQSSKDTIFSEYCVNKHVKQAYANAEEVSKKPSVSTTVNQNVSQLKKKVFSHSVKEGAKGLLSSIGKKL</sequence>
<dbReference type="HOGENOM" id="CLU_009686_0_0_1"/>
<dbReference type="STRING" id="931890.G8JXH3"/>
<feature type="compositionally biased region" description="Polar residues" evidence="1">
    <location>
        <begin position="177"/>
        <end position="193"/>
    </location>
</feature>
<dbReference type="OMA" id="QHETICK"/>
<dbReference type="InterPro" id="IPR026248">
    <property type="entry name" value="Fyv8"/>
</dbReference>
<reference evidence="3" key="1">
    <citation type="journal article" date="2012" name="G3 (Bethesda)">
        <title>Pichia sorbitophila, an interspecies yeast hybrid reveals early steps of genome resolution following polyploidization.</title>
        <authorList>
            <person name="Leh Louis V."/>
            <person name="Despons L."/>
            <person name="Friedrich A."/>
            <person name="Martin T."/>
            <person name="Durrens P."/>
            <person name="Casaregola S."/>
            <person name="Neuveglise C."/>
            <person name="Fairhead C."/>
            <person name="Marck C."/>
            <person name="Cruz J.A."/>
            <person name="Straub M.L."/>
            <person name="Kugler V."/>
            <person name="Sacerdot C."/>
            <person name="Uzunov Z."/>
            <person name="Thierry A."/>
            <person name="Weiss S."/>
            <person name="Bleykasten C."/>
            <person name="De Montigny J."/>
            <person name="Jacques N."/>
            <person name="Jung P."/>
            <person name="Lemaire M."/>
            <person name="Mallet S."/>
            <person name="Morel G."/>
            <person name="Richard G.F."/>
            <person name="Sarkar A."/>
            <person name="Savel G."/>
            <person name="Schacherer J."/>
            <person name="Seret M.L."/>
            <person name="Talla E."/>
            <person name="Samson G."/>
            <person name="Jubin C."/>
            <person name="Poulain J."/>
            <person name="Vacherie B."/>
            <person name="Barbe V."/>
            <person name="Pelletier E."/>
            <person name="Sherman D.J."/>
            <person name="Westhof E."/>
            <person name="Weissenbach J."/>
            <person name="Baret P.V."/>
            <person name="Wincker P."/>
            <person name="Gaillardin C."/>
            <person name="Dujon B."/>
            <person name="Souciet J.L."/>
        </authorList>
    </citation>
    <scope>NUCLEOTIDE SEQUENCE [LARGE SCALE GENOMIC DNA]</scope>
    <source>
        <strain evidence="3">CBS 270.75 / DBVPG 7215 / KCTC 17166 / NRRL Y-17582</strain>
    </source>
</reference>
<dbReference type="RefSeq" id="XP_003648364.1">
    <property type="nucleotide sequence ID" value="XM_003648316.1"/>
</dbReference>
<feature type="compositionally biased region" description="Polar residues" evidence="1">
    <location>
        <begin position="317"/>
        <end position="354"/>
    </location>
</feature>
<name>G8JXH3_ERECY</name>
<keyword evidence="3" id="KW-1185">Reference proteome</keyword>
<dbReference type="KEGG" id="erc:Ecym_8265"/>
<dbReference type="AlphaFoldDB" id="G8JXH3"/>
<evidence type="ECO:0000313" key="2">
    <source>
        <dbReference type="EMBL" id="AET41547.1"/>
    </source>
</evidence>
<protein>
    <recommendedName>
        <fullName evidence="4">Protein FYV8</fullName>
    </recommendedName>
</protein>
<evidence type="ECO:0000313" key="3">
    <source>
        <dbReference type="Proteomes" id="UP000006790"/>
    </source>
</evidence>
<dbReference type="eggNOG" id="ENOG502QPM9">
    <property type="taxonomic scope" value="Eukaryota"/>
</dbReference>
<feature type="compositionally biased region" description="Basic residues" evidence="1">
    <location>
        <begin position="1"/>
        <end position="12"/>
    </location>
</feature>
<dbReference type="GeneID" id="11469949"/>
<feature type="compositionally biased region" description="Acidic residues" evidence="1">
    <location>
        <begin position="24"/>
        <end position="36"/>
    </location>
</feature>
<feature type="region of interest" description="Disordered" evidence="1">
    <location>
        <begin position="317"/>
        <end position="402"/>
    </location>
</feature>
<gene>
    <name evidence="2" type="ordered locus">Ecym_8265</name>
</gene>
<dbReference type="Proteomes" id="UP000006790">
    <property type="component" value="Chromosome 8"/>
</dbReference>